<protein>
    <submittedName>
        <fullName evidence="1">Uncharacterized protein</fullName>
    </submittedName>
</protein>
<evidence type="ECO:0000313" key="2">
    <source>
        <dbReference type="Proteomes" id="UP000054742"/>
    </source>
</evidence>
<evidence type="ECO:0000313" key="1">
    <source>
        <dbReference type="EMBL" id="KTC86439.1"/>
    </source>
</evidence>
<dbReference type="InterPro" id="IPR032675">
    <property type="entry name" value="LRR_dom_sf"/>
</dbReference>
<dbReference type="PROSITE" id="PS51450">
    <property type="entry name" value="LRR"/>
    <property type="match status" value="1"/>
</dbReference>
<dbReference type="RefSeq" id="WP_058440492.1">
    <property type="nucleotide sequence ID" value="NZ_CAAAHU010000015.1"/>
</dbReference>
<dbReference type="SMART" id="SM00368">
    <property type="entry name" value="LRR_RI"/>
    <property type="match status" value="2"/>
</dbReference>
<accession>A0A0W0SSR0</accession>
<dbReference type="PATRIC" id="fig|29422.6.peg.398"/>
<dbReference type="EMBL" id="LNXV01000004">
    <property type="protein sequence ID" value="KTC86439.1"/>
    <property type="molecule type" value="Genomic_DNA"/>
</dbReference>
<dbReference type="STRING" id="29422.Lbru_0380"/>
<gene>
    <name evidence="1" type="ORF">Lbru_0380</name>
</gene>
<dbReference type="AlphaFoldDB" id="A0A0W0SSR0"/>
<dbReference type="Proteomes" id="UP000054742">
    <property type="component" value="Unassembled WGS sequence"/>
</dbReference>
<dbReference type="SUPFAM" id="SSF52047">
    <property type="entry name" value="RNI-like"/>
    <property type="match status" value="1"/>
</dbReference>
<reference evidence="1 2" key="1">
    <citation type="submission" date="2015-11" db="EMBL/GenBank/DDBJ databases">
        <title>Genomic analysis of 38 Legionella species identifies large and diverse effector repertoires.</title>
        <authorList>
            <person name="Burstein D."/>
            <person name="Amaro F."/>
            <person name="Zusman T."/>
            <person name="Lifshitz Z."/>
            <person name="Cohen O."/>
            <person name="Gilbert J.A."/>
            <person name="Pupko T."/>
            <person name="Shuman H.A."/>
            <person name="Segal G."/>
        </authorList>
    </citation>
    <scope>NUCLEOTIDE SEQUENCE [LARGE SCALE GENOMIC DNA]</scope>
    <source>
        <strain evidence="1 2">ATCC 43878</strain>
    </source>
</reference>
<name>A0A0W0SSR0_9GAMM</name>
<proteinExistence type="predicted"/>
<dbReference type="InterPro" id="IPR001611">
    <property type="entry name" value="Leu-rich_rpt"/>
</dbReference>
<keyword evidence="2" id="KW-1185">Reference proteome</keyword>
<comment type="caution">
    <text evidence="1">The sequence shown here is derived from an EMBL/GenBank/DDBJ whole genome shotgun (WGS) entry which is preliminary data.</text>
</comment>
<sequence length="273" mass="30646">MDALKTNSNLTSLNLAHNNIPDTDIIILLELINNNPRLKKIDLTGNKITENGIKILQEACADRLPKIVIEIAGKNVMAHSSEELKTQDGNPKLDKDKVTTNLDLGREAIHYAKKYIKGSATMEFFITPMRARTLSTIESLTDLYCVPNRSDFRAMKRHVKGSKLFSAGKCGEYSFLILNYLRKNNIDAEYFSIKNGDHAFIVMGREPNSDPNDPSTWGKNAVVCDGLSGECYRALDENLKSKMQCWVRSQTQPPPLPEFITMTSISDKADMKM</sequence>
<organism evidence="1 2">
    <name type="scientific">Legionella brunensis</name>
    <dbReference type="NCBI Taxonomy" id="29422"/>
    <lineage>
        <taxon>Bacteria</taxon>
        <taxon>Pseudomonadati</taxon>
        <taxon>Pseudomonadota</taxon>
        <taxon>Gammaproteobacteria</taxon>
        <taxon>Legionellales</taxon>
        <taxon>Legionellaceae</taxon>
        <taxon>Legionella</taxon>
    </lineage>
</organism>
<dbReference type="Pfam" id="PF13516">
    <property type="entry name" value="LRR_6"/>
    <property type="match status" value="2"/>
</dbReference>
<dbReference type="Gene3D" id="3.80.10.10">
    <property type="entry name" value="Ribonuclease Inhibitor"/>
    <property type="match status" value="1"/>
</dbReference>